<sequence length="153" mass="17293">MTHFCYTIVNEQGRTYVGYTVLPKRRLRQHNGVITGGARSTAGKGPWRFAFVLTSESFDSHKGLSCEWHLKRPNGRRSRCRPGVQGRIDLLSKVVCHHKFCTCAFRIYASIEHFEAIASACGNCANVTFFSVTISMHWLRLCSINAIYYIGSV</sequence>
<gene>
    <name evidence="2" type="ORF">JKP88DRAFT_156886</name>
</gene>
<reference evidence="2" key="1">
    <citation type="submission" date="2021-02" db="EMBL/GenBank/DDBJ databases">
        <title>First Annotated Genome of the Yellow-green Alga Tribonema minus.</title>
        <authorList>
            <person name="Mahan K.M."/>
        </authorList>
    </citation>
    <scope>NUCLEOTIDE SEQUENCE</scope>
    <source>
        <strain evidence="2">UTEX B ZZ1240</strain>
    </source>
</reference>
<dbReference type="Pfam" id="PF01541">
    <property type="entry name" value="GIY-YIG"/>
    <property type="match status" value="1"/>
</dbReference>
<dbReference type="OrthoDB" id="24645at2759"/>
<dbReference type="Proteomes" id="UP000664859">
    <property type="component" value="Unassembled WGS sequence"/>
</dbReference>
<feature type="domain" description="GIY-YIG" evidence="1">
    <location>
        <begin position="1"/>
        <end position="82"/>
    </location>
</feature>
<keyword evidence="3" id="KW-1185">Reference proteome</keyword>
<dbReference type="AlphaFoldDB" id="A0A836CIF4"/>
<dbReference type="PROSITE" id="PS50164">
    <property type="entry name" value="GIY_YIG"/>
    <property type="match status" value="1"/>
</dbReference>
<protein>
    <recommendedName>
        <fullName evidence="1">GIY-YIG domain-containing protein</fullName>
    </recommendedName>
</protein>
<evidence type="ECO:0000313" key="2">
    <source>
        <dbReference type="EMBL" id="KAG5186428.1"/>
    </source>
</evidence>
<proteinExistence type="predicted"/>
<dbReference type="EMBL" id="JAFCMP010000112">
    <property type="protein sequence ID" value="KAG5186428.1"/>
    <property type="molecule type" value="Genomic_DNA"/>
</dbReference>
<dbReference type="InterPro" id="IPR050381">
    <property type="entry name" value="SLX1_endonuclease"/>
</dbReference>
<organism evidence="2 3">
    <name type="scientific">Tribonema minus</name>
    <dbReference type="NCBI Taxonomy" id="303371"/>
    <lineage>
        <taxon>Eukaryota</taxon>
        <taxon>Sar</taxon>
        <taxon>Stramenopiles</taxon>
        <taxon>Ochrophyta</taxon>
        <taxon>PX clade</taxon>
        <taxon>Xanthophyceae</taxon>
        <taxon>Tribonematales</taxon>
        <taxon>Tribonemataceae</taxon>
        <taxon>Tribonema</taxon>
    </lineage>
</organism>
<dbReference type="PANTHER" id="PTHR20208">
    <property type="entry name" value="STRUCTURE-SPECIFIC ENDONUCLEASE SUBUNIT SLX1"/>
    <property type="match status" value="1"/>
</dbReference>
<dbReference type="InterPro" id="IPR000305">
    <property type="entry name" value="GIY-YIG_endonuc"/>
</dbReference>
<evidence type="ECO:0000313" key="3">
    <source>
        <dbReference type="Proteomes" id="UP000664859"/>
    </source>
</evidence>
<dbReference type="Gene3D" id="3.40.1440.10">
    <property type="entry name" value="GIY-YIG endonuclease"/>
    <property type="match status" value="1"/>
</dbReference>
<evidence type="ECO:0000259" key="1">
    <source>
        <dbReference type="PROSITE" id="PS50164"/>
    </source>
</evidence>
<dbReference type="InterPro" id="IPR035901">
    <property type="entry name" value="GIY-YIG_endonuc_sf"/>
</dbReference>
<comment type="caution">
    <text evidence="2">The sequence shown here is derived from an EMBL/GenBank/DDBJ whole genome shotgun (WGS) entry which is preliminary data.</text>
</comment>
<name>A0A836CIF4_9STRA</name>
<accession>A0A836CIF4</accession>